<dbReference type="EMBL" id="PCDP01000035">
    <property type="protein sequence ID" value="PZM13995.1"/>
    <property type="molecule type" value="Genomic_DNA"/>
</dbReference>
<dbReference type="InterPro" id="IPR001789">
    <property type="entry name" value="Sig_transdc_resp-reg_receiver"/>
</dbReference>
<keyword evidence="6" id="KW-0808">Transferase</keyword>
<dbReference type="Pfam" id="PF01590">
    <property type="entry name" value="GAF"/>
    <property type="match status" value="1"/>
</dbReference>
<evidence type="ECO:0000256" key="6">
    <source>
        <dbReference type="ARBA" id="ARBA00022679"/>
    </source>
</evidence>
<dbReference type="Gene3D" id="3.30.450.20">
    <property type="entry name" value="PAS domain"/>
    <property type="match status" value="1"/>
</dbReference>
<evidence type="ECO:0000259" key="14">
    <source>
        <dbReference type="PROSITE" id="PS50110"/>
    </source>
</evidence>
<dbReference type="PROSITE" id="PS50110">
    <property type="entry name" value="RESPONSE_REGULATORY"/>
    <property type="match status" value="1"/>
</dbReference>
<dbReference type="SMART" id="SM00065">
    <property type="entry name" value="GAF"/>
    <property type="match status" value="1"/>
</dbReference>
<evidence type="ECO:0000256" key="3">
    <source>
        <dbReference type="ARBA" id="ARBA00022543"/>
    </source>
</evidence>
<keyword evidence="9" id="KW-0067">ATP-binding</keyword>
<keyword evidence="5" id="KW-0716">Sensory transduction</keyword>
<gene>
    <name evidence="15" type="ORF">CPY51_14200</name>
</gene>
<dbReference type="GO" id="GO:0005524">
    <property type="term" value="F:ATP binding"/>
    <property type="evidence" value="ECO:0007669"/>
    <property type="project" value="UniProtKB-KW"/>
</dbReference>
<name>A0A2W4CUL7_9HYPH</name>
<protein>
    <recommendedName>
        <fullName evidence="2">histidine kinase</fullName>
        <ecNumber evidence="2">2.7.13.3</ecNumber>
    </recommendedName>
</protein>
<dbReference type="InterPro" id="IPR009219">
    <property type="entry name" value="Bactrphtchr_CheY"/>
</dbReference>
<evidence type="ECO:0000256" key="2">
    <source>
        <dbReference type="ARBA" id="ARBA00012438"/>
    </source>
</evidence>
<evidence type="ECO:0000256" key="8">
    <source>
        <dbReference type="ARBA" id="ARBA00022777"/>
    </source>
</evidence>
<organism evidence="15 16">
    <name type="scientific">Rhizobium tubonense</name>
    <dbReference type="NCBI Taxonomy" id="484088"/>
    <lineage>
        <taxon>Bacteria</taxon>
        <taxon>Pseudomonadati</taxon>
        <taxon>Pseudomonadota</taxon>
        <taxon>Alphaproteobacteria</taxon>
        <taxon>Hyphomicrobiales</taxon>
        <taxon>Rhizobiaceae</taxon>
        <taxon>Rhizobium/Agrobacterium group</taxon>
        <taxon>Rhizobium</taxon>
    </lineage>
</organism>
<dbReference type="EC" id="2.7.13.3" evidence="2"/>
<keyword evidence="16" id="KW-1185">Reference proteome</keyword>
<evidence type="ECO:0000256" key="4">
    <source>
        <dbReference type="ARBA" id="ARBA00022553"/>
    </source>
</evidence>
<keyword evidence="8 15" id="KW-0418">Kinase</keyword>
<dbReference type="PANTHER" id="PTHR41523:SF7">
    <property type="entry name" value="HISTIDINE KINASE"/>
    <property type="match status" value="1"/>
</dbReference>
<dbReference type="SMART" id="SM00911">
    <property type="entry name" value="HWE_HK"/>
    <property type="match status" value="1"/>
</dbReference>
<dbReference type="InterPro" id="IPR029016">
    <property type="entry name" value="GAF-like_dom_sf"/>
</dbReference>
<dbReference type="InterPro" id="IPR013515">
    <property type="entry name" value="Phytochrome_cen-reg"/>
</dbReference>
<dbReference type="Gene3D" id="3.30.450.270">
    <property type="match status" value="1"/>
</dbReference>
<dbReference type="InterPro" id="IPR011006">
    <property type="entry name" value="CheY-like_superfamily"/>
</dbReference>
<keyword evidence="3" id="KW-0600">Photoreceptor protein</keyword>
<evidence type="ECO:0000313" key="16">
    <source>
        <dbReference type="Proteomes" id="UP000248925"/>
    </source>
</evidence>
<dbReference type="GO" id="GO:0004673">
    <property type="term" value="F:protein histidine kinase activity"/>
    <property type="evidence" value="ECO:0007669"/>
    <property type="project" value="UniProtKB-EC"/>
</dbReference>
<dbReference type="InterPro" id="IPR043150">
    <property type="entry name" value="Phytochrome_PHY_sf"/>
</dbReference>
<dbReference type="GO" id="GO:0009584">
    <property type="term" value="P:detection of visible light"/>
    <property type="evidence" value="ECO:0007669"/>
    <property type="project" value="InterPro"/>
</dbReference>
<dbReference type="Gene3D" id="3.40.50.2300">
    <property type="match status" value="1"/>
</dbReference>
<proteinExistence type="predicted"/>
<keyword evidence="11" id="KW-0675">Receptor</keyword>
<dbReference type="RefSeq" id="WP_111160847.1">
    <property type="nucleotide sequence ID" value="NZ_PCDP01000035.1"/>
</dbReference>
<feature type="domain" description="Response regulatory" evidence="14">
    <location>
        <begin position="740"/>
        <end position="851"/>
    </location>
</feature>
<dbReference type="PROSITE" id="PS50046">
    <property type="entry name" value="PHYTOCHROME_2"/>
    <property type="match status" value="1"/>
</dbReference>
<dbReference type="InterPro" id="IPR003018">
    <property type="entry name" value="GAF"/>
</dbReference>
<dbReference type="SUPFAM" id="SSF52172">
    <property type="entry name" value="CheY-like"/>
    <property type="match status" value="1"/>
</dbReference>
<keyword evidence="10" id="KW-0157">Chromophore</keyword>
<keyword evidence="7" id="KW-0547">Nucleotide-binding</keyword>
<dbReference type="SUPFAM" id="SSF55785">
    <property type="entry name" value="PYP-like sensor domain (PAS domain)"/>
    <property type="match status" value="1"/>
</dbReference>
<evidence type="ECO:0000256" key="12">
    <source>
        <dbReference type="PROSITE-ProRule" id="PRU00169"/>
    </source>
</evidence>
<dbReference type="PIRSF" id="PIRSF036397">
    <property type="entry name" value="Bactrphtchrm_rec"/>
    <property type="match status" value="1"/>
</dbReference>
<dbReference type="InterPro" id="IPR016132">
    <property type="entry name" value="Phyto_chromo_attachment"/>
</dbReference>
<evidence type="ECO:0000256" key="5">
    <source>
        <dbReference type="ARBA" id="ARBA00022606"/>
    </source>
</evidence>
<dbReference type="SMART" id="SM00448">
    <property type="entry name" value="REC"/>
    <property type="match status" value="1"/>
</dbReference>
<keyword evidence="4 12" id="KW-0597">Phosphoprotein</keyword>
<evidence type="ECO:0000256" key="11">
    <source>
        <dbReference type="ARBA" id="ARBA00023170"/>
    </source>
</evidence>
<dbReference type="InterPro" id="IPR013654">
    <property type="entry name" value="PAS_2"/>
</dbReference>
<dbReference type="InterPro" id="IPR036890">
    <property type="entry name" value="HATPase_C_sf"/>
</dbReference>
<dbReference type="GO" id="GO:0000160">
    <property type="term" value="P:phosphorelay signal transduction system"/>
    <property type="evidence" value="ECO:0007669"/>
    <property type="project" value="InterPro"/>
</dbReference>
<dbReference type="Pfam" id="PF00072">
    <property type="entry name" value="Response_reg"/>
    <property type="match status" value="1"/>
</dbReference>
<dbReference type="SUPFAM" id="SSF55781">
    <property type="entry name" value="GAF domain-like"/>
    <property type="match status" value="2"/>
</dbReference>
<dbReference type="PRINTS" id="PR01033">
    <property type="entry name" value="PHYTOCHROME"/>
</dbReference>
<dbReference type="Pfam" id="PF07536">
    <property type="entry name" value="HWE_HK"/>
    <property type="match status" value="1"/>
</dbReference>
<dbReference type="GO" id="GO:0009881">
    <property type="term" value="F:photoreceptor activity"/>
    <property type="evidence" value="ECO:0007669"/>
    <property type="project" value="UniProtKB-KW"/>
</dbReference>
<dbReference type="AlphaFoldDB" id="A0A2W4CUL7"/>
<evidence type="ECO:0000313" key="15">
    <source>
        <dbReference type="EMBL" id="PZM13995.1"/>
    </source>
</evidence>
<dbReference type="InterPro" id="IPR011102">
    <property type="entry name" value="Sig_transdc_His_kinase_HWE"/>
</dbReference>
<feature type="domain" description="Phytochrome chromophore attachment site" evidence="13">
    <location>
        <begin position="144"/>
        <end position="301"/>
    </location>
</feature>
<evidence type="ECO:0000256" key="1">
    <source>
        <dbReference type="ARBA" id="ARBA00000085"/>
    </source>
</evidence>
<dbReference type="InterPro" id="IPR001294">
    <property type="entry name" value="Phytochrome"/>
</dbReference>
<reference evidence="15 16" key="1">
    <citation type="journal article" date="2018" name="Sci. Rep.">
        <title>Rhizobium tumorigenes sp. nov., a novel plant tumorigenic bacterium isolated from cane gall tumors on thornless blackberry.</title>
        <authorList>
            <person name="Kuzmanovi N."/>
            <person name="Smalla K."/>
            <person name="Gronow S."/>
            <person name="PuBawska J."/>
        </authorList>
    </citation>
    <scope>NUCLEOTIDE SEQUENCE [LARGE SCALE GENOMIC DNA]</scope>
    <source>
        <strain evidence="15 16">CCBAU 85046</strain>
    </source>
</reference>
<feature type="modified residue" description="4-aspartylphosphate" evidence="12">
    <location>
        <position position="790"/>
    </location>
</feature>
<comment type="caution">
    <text evidence="15">The sequence shown here is derived from an EMBL/GenBank/DDBJ whole genome shotgun (WGS) entry which is preliminary data.</text>
</comment>
<dbReference type="GO" id="GO:0006355">
    <property type="term" value="P:regulation of DNA-templated transcription"/>
    <property type="evidence" value="ECO:0007669"/>
    <property type="project" value="InterPro"/>
</dbReference>
<evidence type="ECO:0000256" key="9">
    <source>
        <dbReference type="ARBA" id="ARBA00022840"/>
    </source>
</evidence>
<evidence type="ECO:0000256" key="10">
    <source>
        <dbReference type="ARBA" id="ARBA00022991"/>
    </source>
</evidence>
<dbReference type="Gene3D" id="3.30.450.40">
    <property type="match status" value="1"/>
</dbReference>
<dbReference type="Pfam" id="PF00360">
    <property type="entry name" value="PHY"/>
    <property type="match status" value="1"/>
</dbReference>
<dbReference type="OrthoDB" id="9760752at2"/>
<dbReference type="InterPro" id="IPR035965">
    <property type="entry name" value="PAS-like_dom_sf"/>
</dbReference>
<evidence type="ECO:0000259" key="13">
    <source>
        <dbReference type="PROSITE" id="PS50046"/>
    </source>
</evidence>
<dbReference type="Pfam" id="PF08446">
    <property type="entry name" value="PAS_2"/>
    <property type="match status" value="1"/>
</dbReference>
<sequence>MTDSPLPVDLTNCDREPIHQLGSLQPFGFLLAISSDWLVARASLNLHQFLGIECEQALGRPVAEIIAPKALHTLRNRLTMVRGPDVVERIFGIALADDGAAFDIALHLSDGLIILEGELSQDPRQGGSTMSIRSMMARLDQTETLEAFFREGARQARALTGFDRVMVYRFDQSGSGEVVAEAARSGIGSFLGLHYPASDIPVQARALYMRNLFRIIADVDGTPVAILPERDEYGRPLDLSMSMLRSVSPMHIEYLKNMGVCASLSISIVVDEKLWGLFACHHYSPRLPSFERRSTSELFGQMFASRLESRERRTALDYETKARQIADRVLTLVADDASLLDDPAWLIEALGEAIPADGIGVWINGRSALSGLTPNEEQFATIVRTLDRAAAGRVFATDRIEELYPEQGIDGVVAGLLAIPISRSPRDYVILFRQEIVRSVRWAGDPHKPTEYGPNGPRLTPRKSFETWSELVRGRSHPFTSAECRVAETIRVTLIEVVLRLADEARDVRRQATERQELLIAELNHRVRNILSLINGLVRQSKSSSVTLDDYIGQLEGRVQSLARAHDQITRDNWAPASFRHLLEAEAAAYLGKNVERIALTGPDVLLDPRAFSTTALVLHELVTNSVKYGSLSGNSGVSVSWDIDIQGDLSIRWRETGGPPVAEPMRQGFGTTLIRRSIPYDLGGKADIRFAASGVEADFSIPSKYVSFAEATTNCAVRTTAVKNTDTGDAAGYLLSGMNVLLVEDNLIIAMDGEDILSRLGARHVATAPNVTQALDILDQRSFDVALLDVNLGEENSLPIADRLASKKTPFLFATGYGGENVQVGKHGDAHIVQKPYTIESVAAALAGLNLPKRD</sequence>
<accession>A0A2W4CUL7</accession>
<evidence type="ECO:0000256" key="7">
    <source>
        <dbReference type="ARBA" id="ARBA00022741"/>
    </source>
</evidence>
<dbReference type="PANTHER" id="PTHR41523">
    <property type="entry name" value="TWO-COMPONENT SYSTEM SENSOR PROTEIN"/>
    <property type="match status" value="1"/>
</dbReference>
<dbReference type="Proteomes" id="UP000248925">
    <property type="component" value="Unassembled WGS sequence"/>
</dbReference>
<dbReference type="Gene3D" id="3.30.565.10">
    <property type="entry name" value="Histidine kinase-like ATPase, C-terminal domain"/>
    <property type="match status" value="1"/>
</dbReference>
<comment type="catalytic activity">
    <reaction evidence="1">
        <text>ATP + protein L-histidine = ADP + protein N-phospho-L-histidine.</text>
        <dbReference type="EC" id="2.7.13.3"/>
    </reaction>
</comment>